<dbReference type="OrthoDB" id="8773773at2"/>
<evidence type="ECO:0000256" key="1">
    <source>
        <dbReference type="ARBA" id="ARBA00022448"/>
    </source>
</evidence>
<dbReference type="PANTHER" id="PTHR42788:SF13">
    <property type="entry name" value="ALIPHATIC SULFONATES IMPORT ATP-BINDING PROTEIN SSUB"/>
    <property type="match status" value="1"/>
</dbReference>
<dbReference type="InterPro" id="IPR003439">
    <property type="entry name" value="ABC_transporter-like_ATP-bd"/>
</dbReference>
<gene>
    <name evidence="5" type="ordered locus">Srot_1625</name>
</gene>
<keyword evidence="1" id="KW-0813">Transport</keyword>
<reference evidence="5 6" key="1">
    <citation type="journal article" date="2010" name="Stand. Genomic Sci.">
        <title>Complete genome sequence of Segniliparus rotundus type strain (CDC 1076).</title>
        <authorList>
            <person name="Sikorski J."/>
            <person name="Lapidus A."/>
            <person name="Copeland A."/>
            <person name="Misra M."/>
            <person name="Glavina Del Rio T."/>
            <person name="Nolan M."/>
            <person name="Lucas S."/>
            <person name="Chen F."/>
            <person name="Tice H."/>
            <person name="Cheng J.F."/>
            <person name="Jando M."/>
            <person name="Schneider S."/>
            <person name="Bruce D."/>
            <person name="Goodwin L."/>
            <person name="Pitluck S."/>
            <person name="Liolios K."/>
            <person name="Mikhailova N."/>
            <person name="Pati A."/>
            <person name="Ivanova N."/>
            <person name="Mavromatis K."/>
            <person name="Chen A."/>
            <person name="Palaniappan K."/>
            <person name="Chertkov O."/>
            <person name="Land M."/>
            <person name="Hauser L."/>
            <person name="Chang Y.J."/>
            <person name="Jeffries C.D."/>
            <person name="Brettin T."/>
            <person name="Detter J.C."/>
            <person name="Han C."/>
            <person name="Rohde M."/>
            <person name="Goker M."/>
            <person name="Bristow J."/>
            <person name="Eisen J.A."/>
            <person name="Markowitz V."/>
            <person name="Hugenholtz P."/>
            <person name="Kyrpides N.C."/>
            <person name="Klenk H.P."/>
        </authorList>
    </citation>
    <scope>NUCLEOTIDE SEQUENCE [LARGE SCALE GENOMIC DNA]</scope>
    <source>
        <strain evidence="6">ATCC BAA-972 / CDC 1076 / CIP 108378 / DSM 44985 / JCM 13578</strain>
    </source>
</reference>
<dbReference type="InterPro" id="IPR017871">
    <property type="entry name" value="ABC_transporter-like_CS"/>
</dbReference>
<dbReference type="CDD" id="cd03293">
    <property type="entry name" value="ABC_NrtD_SsuB_transporters"/>
    <property type="match status" value="1"/>
</dbReference>
<protein>
    <submittedName>
        <fullName evidence="5">ABC transporter related protein</fullName>
    </submittedName>
</protein>
<dbReference type="InterPro" id="IPR027417">
    <property type="entry name" value="P-loop_NTPase"/>
</dbReference>
<feature type="domain" description="ABC transporter" evidence="4">
    <location>
        <begin position="4"/>
        <end position="231"/>
    </location>
</feature>
<dbReference type="HOGENOM" id="CLU_000604_1_22_11"/>
<keyword evidence="3" id="KW-0067">ATP-binding</keyword>
<dbReference type="PROSITE" id="PS00211">
    <property type="entry name" value="ABC_TRANSPORTER_1"/>
    <property type="match status" value="1"/>
</dbReference>
<dbReference type="EMBL" id="CP001958">
    <property type="protein sequence ID" value="ADG98086.1"/>
    <property type="molecule type" value="Genomic_DNA"/>
</dbReference>
<dbReference type="InterPro" id="IPR003593">
    <property type="entry name" value="AAA+_ATPase"/>
</dbReference>
<dbReference type="PANTHER" id="PTHR42788">
    <property type="entry name" value="TAURINE IMPORT ATP-BINDING PROTEIN-RELATED"/>
    <property type="match status" value="1"/>
</dbReference>
<dbReference type="GO" id="GO:0005524">
    <property type="term" value="F:ATP binding"/>
    <property type="evidence" value="ECO:0007669"/>
    <property type="project" value="UniProtKB-KW"/>
</dbReference>
<evidence type="ECO:0000259" key="4">
    <source>
        <dbReference type="PROSITE" id="PS50893"/>
    </source>
</evidence>
<dbReference type="Proteomes" id="UP000002247">
    <property type="component" value="Chromosome"/>
</dbReference>
<evidence type="ECO:0000313" key="6">
    <source>
        <dbReference type="Proteomes" id="UP000002247"/>
    </source>
</evidence>
<dbReference type="RefSeq" id="WP_013138539.1">
    <property type="nucleotide sequence ID" value="NC_014168.1"/>
</dbReference>
<accession>D6Z806</accession>
<keyword evidence="2" id="KW-0547">Nucleotide-binding</keyword>
<dbReference type="KEGG" id="srt:Srot_1625"/>
<keyword evidence="6" id="KW-1185">Reference proteome</keyword>
<dbReference type="Pfam" id="PF00005">
    <property type="entry name" value="ABC_tran"/>
    <property type="match status" value="1"/>
</dbReference>
<sequence>MTKLVLDKVAKRHDGFLALDELSFEVAAGEFFVLVGPSGCGKSTLLDLLSGLLAPTSGALSLNGEAITGPGLDRGVTFQQYALLPWRTARGNVELGLEAKKLPRRQRRDLALQALRTVGLADSADRYPGQLSGGMRQRVAIARSLALDPEVLLMDEPFGALDAQTREGLQDQLLTIQRTSGKTIVFITHDIEEAVYLGNRVAVLTPRPGRIKQIFDIRLPQRDREASGGGEAVRSSAEFVRHRHEIWLALREGQEPSQEREARVA</sequence>
<evidence type="ECO:0000256" key="3">
    <source>
        <dbReference type="ARBA" id="ARBA00022840"/>
    </source>
</evidence>
<organism evidence="5 6">
    <name type="scientific">Segniliparus rotundus (strain ATCC BAA-972 / CDC 1076 / CIP 108378 / DSM 44985 / JCM 13578)</name>
    <dbReference type="NCBI Taxonomy" id="640132"/>
    <lineage>
        <taxon>Bacteria</taxon>
        <taxon>Bacillati</taxon>
        <taxon>Actinomycetota</taxon>
        <taxon>Actinomycetes</taxon>
        <taxon>Mycobacteriales</taxon>
        <taxon>Segniliparaceae</taxon>
        <taxon>Segniliparus</taxon>
    </lineage>
</organism>
<dbReference type="AlphaFoldDB" id="D6Z806"/>
<dbReference type="eggNOG" id="COG1116">
    <property type="taxonomic scope" value="Bacteria"/>
</dbReference>
<dbReference type="GO" id="GO:0016887">
    <property type="term" value="F:ATP hydrolysis activity"/>
    <property type="evidence" value="ECO:0007669"/>
    <property type="project" value="InterPro"/>
</dbReference>
<evidence type="ECO:0000313" key="5">
    <source>
        <dbReference type="EMBL" id="ADG98086.1"/>
    </source>
</evidence>
<name>D6Z806_SEGRD</name>
<dbReference type="PROSITE" id="PS50893">
    <property type="entry name" value="ABC_TRANSPORTER_2"/>
    <property type="match status" value="1"/>
</dbReference>
<dbReference type="SMART" id="SM00382">
    <property type="entry name" value="AAA"/>
    <property type="match status" value="1"/>
</dbReference>
<dbReference type="SUPFAM" id="SSF52540">
    <property type="entry name" value="P-loop containing nucleoside triphosphate hydrolases"/>
    <property type="match status" value="1"/>
</dbReference>
<evidence type="ECO:0000256" key="2">
    <source>
        <dbReference type="ARBA" id="ARBA00022741"/>
    </source>
</evidence>
<dbReference type="Gene3D" id="3.40.50.300">
    <property type="entry name" value="P-loop containing nucleotide triphosphate hydrolases"/>
    <property type="match status" value="1"/>
</dbReference>
<dbReference type="InterPro" id="IPR050166">
    <property type="entry name" value="ABC_transporter_ATP-bind"/>
</dbReference>
<dbReference type="STRING" id="640132.Srot_1625"/>
<proteinExistence type="predicted"/>